<dbReference type="GO" id="GO:0046872">
    <property type="term" value="F:metal ion binding"/>
    <property type="evidence" value="ECO:0007669"/>
    <property type="project" value="UniProtKB-KW"/>
</dbReference>
<dbReference type="InterPro" id="IPR009056">
    <property type="entry name" value="Cyt_c-like_dom"/>
</dbReference>
<keyword evidence="2" id="KW-0349">Heme</keyword>
<dbReference type="PROSITE" id="PS51007">
    <property type="entry name" value="CYTC"/>
    <property type="match status" value="1"/>
</dbReference>
<evidence type="ECO:0000313" key="7">
    <source>
        <dbReference type="EMBL" id="OIQ74923.1"/>
    </source>
</evidence>
<dbReference type="InterPro" id="IPR036909">
    <property type="entry name" value="Cyt_c-like_dom_sf"/>
</dbReference>
<dbReference type="PANTHER" id="PTHR37823">
    <property type="entry name" value="CYTOCHROME C-553-LIKE"/>
    <property type="match status" value="1"/>
</dbReference>
<evidence type="ECO:0000256" key="3">
    <source>
        <dbReference type="ARBA" id="ARBA00022723"/>
    </source>
</evidence>
<dbReference type="InterPro" id="IPR051811">
    <property type="entry name" value="Cytochrome_c550/c551-like"/>
</dbReference>
<dbReference type="EMBL" id="MLJW01002337">
    <property type="protein sequence ID" value="OIQ74923.1"/>
    <property type="molecule type" value="Genomic_DNA"/>
</dbReference>
<dbReference type="AlphaFoldDB" id="A0A1J5QBR9"/>
<keyword evidence="3" id="KW-0479">Metal-binding</keyword>
<organism evidence="7">
    <name type="scientific">mine drainage metagenome</name>
    <dbReference type="NCBI Taxonomy" id="410659"/>
    <lineage>
        <taxon>unclassified sequences</taxon>
        <taxon>metagenomes</taxon>
        <taxon>ecological metagenomes</taxon>
    </lineage>
</organism>
<accession>A0A1J5QBR9</accession>
<dbReference type="SUPFAM" id="SSF46626">
    <property type="entry name" value="Cytochrome c"/>
    <property type="match status" value="1"/>
</dbReference>
<dbReference type="GO" id="GO:0009055">
    <property type="term" value="F:electron transfer activity"/>
    <property type="evidence" value="ECO:0007669"/>
    <property type="project" value="InterPro"/>
</dbReference>
<evidence type="ECO:0000256" key="5">
    <source>
        <dbReference type="ARBA" id="ARBA00023004"/>
    </source>
</evidence>
<sequence length="141" mass="16196">MQQVFTKAMARNIFLGGAGFFLIIYLVLSYDTWQRIPQRDHADKMTPAVLRGKYLLDTNDCIGCHTINGEGAYFAPELGNVYKRRGPEFIKSWIQSQPTGVPGRRQMPNFHFTQDQLNDLVSYLQWLSDIDTNNWPPNIQG</sequence>
<dbReference type="PANTHER" id="PTHR37823:SF1">
    <property type="entry name" value="CYTOCHROME C-553-LIKE"/>
    <property type="match status" value="1"/>
</dbReference>
<evidence type="ECO:0000256" key="1">
    <source>
        <dbReference type="ARBA" id="ARBA00022448"/>
    </source>
</evidence>
<evidence type="ECO:0000256" key="2">
    <source>
        <dbReference type="ARBA" id="ARBA00022617"/>
    </source>
</evidence>
<keyword evidence="1" id="KW-0813">Transport</keyword>
<dbReference type="Gene3D" id="1.10.760.10">
    <property type="entry name" value="Cytochrome c-like domain"/>
    <property type="match status" value="1"/>
</dbReference>
<keyword evidence="5" id="KW-0408">Iron</keyword>
<keyword evidence="4" id="KW-0249">Electron transport</keyword>
<feature type="domain" description="Cytochrome c" evidence="6">
    <location>
        <begin position="47"/>
        <end position="128"/>
    </location>
</feature>
<reference evidence="7" key="1">
    <citation type="submission" date="2016-10" db="EMBL/GenBank/DDBJ databases">
        <title>Sequence of Gallionella enrichment culture.</title>
        <authorList>
            <person name="Poehlein A."/>
            <person name="Muehling M."/>
            <person name="Daniel R."/>
        </authorList>
    </citation>
    <scope>NUCLEOTIDE SEQUENCE</scope>
</reference>
<protein>
    <submittedName>
        <fullName evidence="7">Nitric oxide reductase subunit C</fullName>
    </submittedName>
</protein>
<dbReference type="GO" id="GO:0020037">
    <property type="term" value="F:heme binding"/>
    <property type="evidence" value="ECO:0007669"/>
    <property type="project" value="InterPro"/>
</dbReference>
<evidence type="ECO:0000259" key="6">
    <source>
        <dbReference type="PROSITE" id="PS51007"/>
    </source>
</evidence>
<dbReference type="Pfam" id="PF00034">
    <property type="entry name" value="Cytochrom_C"/>
    <property type="match status" value="1"/>
</dbReference>
<evidence type="ECO:0000256" key="4">
    <source>
        <dbReference type="ARBA" id="ARBA00022982"/>
    </source>
</evidence>
<name>A0A1J5QBR9_9ZZZZ</name>
<proteinExistence type="predicted"/>
<comment type="caution">
    <text evidence="7">The sequence shown here is derived from an EMBL/GenBank/DDBJ whole genome shotgun (WGS) entry which is preliminary data.</text>
</comment>
<gene>
    <name evidence="7" type="primary">norC_9</name>
    <name evidence="7" type="ORF">GALL_434150</name>
</gene>